<feature type="binding site" evidence="9">
    <location>
        <begin position="246"/>
        <end position="247"/>
    </location>
    <ligand>
        <name>cob(II)alamin</name>
        <dbReference type="ChEBI" id="CHEBI:16304"/>
    </ligand>
</feature>
<comment type="caution">
    <text evidence="9">Lacks conserved residue(s) required for the propagation of feature annotation.</text>
</comment>
<comment type="function">
    <text evidence="9">Catalyzes the conversion of epoxyqueuosine (oQ) to queuosine (Q), which is a hypermodified base found in the wobble positions of tRNA(Asp), tRNA(Asn), tRNA(His) and tRNA(Tyr).</text>
</comment>
<dbReference type="RefSeq" id="WP_109792989.1">
    <property type="nucleotide sequence ID" value="NZ_PHIG01000048.1"/>
</dbReference>
<dbReference type="PANTHER" id="PTHR30002:SF4">
    <property type="entry name" value="EPOXYQUEUOSINE REDUCTASE"/>
    <property type="match status" value="1"/>
</dbReference>
<comment type="cofactor">
    <cofactor evidence="9">
        <name>cob(II)alamin</name>
        <dbReference type="ChEBI" id="CHEBI:16304"/>
    </cofactor>
</comment>
<name>A0A2M9FX42_9PROT</name>
<dbReference type="InterPro" id="IPR013542">
    <property type="entry name" value="QueG_DUF1730"/>
</dbReference>
<evidence type="ECO:0000256" key="4">
    <source>
        <dbReference type="ARBA" id="ARBA00022723"/>
    </source>
</evidence>
<dbReference type="Pfam" id="PF13484">
    <property type="entry name" value="Fer4_16"/>
    <property type="match status" value="1"/>
</dbReference>
<evidence type="ECO:0000259" key="10">
    <source>
        <dbReference type="PROSITE" id="PS51379"/>
    </source>
</evidence>
<evidence type="ECO:0000256" key="2">
    <source>
        <dbReference type="ARBA" id="ARBA00022490"/>
    </source>
</evidence>
<dbReference type="EC" id="1.17.99.6" evidence="9"/>
<keyword evidence="4 9" id="KW-0479">Metal-binding</keyword>
<comment type="subunit">
    <text evidence="9">Monomer.</text>
</comment>
<keyword evidence="1 9" id="KW-0004">4Fe-4S</keyword>
<feature type="binding site" evidence="9">
    <location>
        <position position="249"/>
    </location>
    <ligand>
        <name>[4Fe-4S] cluster</name>
        <dbReference type="ChEBI" id="CHEBI:49883"/>
        <label>2</label>
    </ligand>
</feature>
<feature type="binding site" evidence="9">
    <location>
        <position position="246"/>
    </location>
    <ligand>
        <name>[4Fe-4S] cluster</name>
        <dbReference type="ChEBI" id="CHEBI:49883"/>
        <label>2</label>
    </ligand>
</feature>
<dbReference type="GO" id="GO:0031419">
    <property type="term" value="F:cobalamin binding"/>
    <property type="evidence" value="ECO:0007669"/>
    <property type="project" value="UniProtKB-KW"/>
</dbReference>
<keyword evidence="12" id="KW-1185">Reference proteome</keyword>
<accession>A0A2M9FX42</accession>
<comment type="cofactor">
    <cofactor evidence="9">
        <name>[4Fe-4S] cluster</name>
        <dbReference type="ChEBI" id="CHEBI:49883"/>
    </cofactor>
    <text evidence="9">Binds 2 [4Fe-4S] clusters per monomer.</text>
</comment>
<dbReference type="GO" id="GO:0005737">
    <property type="term" value="C:cytoplasm"/>
    <property type="evidence" value="ECO:0007669"/>
    <property type="project" value="UniProtKB-SubCell"/>
</dbReference>
<comment type="subcellular location">
    <subcellularLocation>
        <location evidence="9">Cytoplasm</location>
    </subcellularLocation>
</comment>
<dbReference type="OrthoDB" id="9784571at2"/>
<feature type="domain" description="4Fe-4S ferredoxin-type" evidence="10">
    <location>
        <begin position="184"/>
        <end position="213"/>
    </location>
</feature>
<gene>
    <name evidence="9 11" type="primary">queG</name>
    <name evidence="11" type="ORF">CVT23_18505</name>
</gene>
<keyword evidence="3 9" id="KW-0819">tRNA processing</keyword>
<dbReference type="UniPathway" id="UPA00392"/>
<feature type="binding site" evidence="9">
    <location>
        <position position="64"/>
    </location>
    <ligand>
        <name>cob(II)alamin</name>
        <dbReference type="ChEBI" id="CHEBI:16304"/>
    </ligand>
</feature>
<dbReference type="AlphaFoldDB" id="A0A2M9FX42"/>
<dbReference type="GO" id="GO:0046872">
    <property type="term" value="F:metal ion binding"/>
    <property type="evidence" value="ECO:0007669"/>
    <property type="project" value="UniProtKB-KW"/>
</dbReference>
<proteinExistence type="inferred from homology"/>
<dbReference type="HAMAP" id="MF_00916">
    <property type="entry name" value="QueG"/>
    <property type="match status" value="1"/>
</dbReference>
<evidence type="ECO:0000256" key="6">
    <source>
        <dbReference type="ARBA" id="ARBA00023002"/>
    </source>
</evidence>
<dbReference type="PROSITE" id="PS51379">
    <property type="entry name" value="4FE4S_FER_2"/>
    <property type="match status" value="1"/>
</dbReference>
<comment type="pathway">
    <text evidence="9">tRNA modification; tRNA-queuosine biosynthesis.</text>
</comment>
<feature type="active site" description="Proton donor" evidence="9">
    <location>
        <position position="139"/>
    </location>
</feature>
<dbReference type="Gene3D" id="3.30.70.20">
    <property type="match status" value="1"/>
</dbReference>
<keyword evidence="9" id="KW-0846">Cobalamin</keyword>
<evidence type="ECO:0000256" key="5">
    <source>
        <dbReference type="ARBA" id="ARBA00022785"/>
    </source>
</evidence>
<dbReference type="PANTHER" id="PTHR30002">
    <property type="entry name" value="EPOXYQUEUOSINE REDUCTASE"/>
    <property type="match status" value="1"/>
</dbReference>
<organism evidence="11 12">
    <name type="scientific">Minwuia thermotolerans</name>
    <dbReference type="NCBI Taxonomy" id="2056226"/>
    <lineage>
        <taxon>Bacteria</taxon>
        <taxon>Pseudomonadati</taxon>
        <taxon>Pseudomonadota</taxon>
        <taxon>Alphaproteobacteria</taxon>
        <taxon>Minwuiales</taxon>
        <taxon>Minwuiaceae</taxon>
        <taxon>Minwuia</taxon>
    </lineage>
</organism>
<reference evidence="11 12" key="1">
    <citation type="submission" date="2017-11" db="EMBL/GenBank/DDBJ databases">
        <title>Draft genome sequence of Rhizobiales bacterium SY3-13.</title>
        <authorList>
            <person name="Sun C."/>
        </authorList>
    </citation>
    <scope>NUCLEOTIDE SEQUENCE [LARGE SCALE GENOMIC DNA]</scope>
    <source>
        <strain evidence="11 12">SY3-13</strain>
    </source>
</reference>
<dbReference type="PROSITE" id="PS00198">
    <property type="entry name" value="4FE4S_FER_1"/>
    <property type="match status" value="1"/>
</dbReference>
<keyword evidence="6 9" id="KW-0560">Oxidoreductase</keyword>
<evidence type="ECO:0000313" key="11">
    <source>
        <dbReference type="EMBL" id="PJK28031.1"/>
    </source>
</evidence>
<dbReference type="SUPFAM" id="SSF46548">
    <property type="entry name" value="alpha-helical ferredoxin"/>
    <property type="match status" value="1"/>
</dbReference>
<dbReference type="GO" id="GO:0052693">
    <property type="term" value="F:epoxyqueuosine reductase activity"/>
    <property type="evidence" value="ECO:0007669"/>
    <property type="project" value="UniProtKB-UniRule"/>
</dbReference>
<feature type="binding site" evidence="9">
    <location>
        <position position="139"/>
    </location>
    <ligand>
        <name>cob(II)alamin</name>
        <dbReference type="ChEBI" id="CHEBI:16304"/>
    </ligand>
</feature>
<feature type="binding site" evidence="9">
    <location>
        <position position="253"/>
    </location>
    <ligand>
        <name>[4Fe-4S] cluster</name>
        <dbReference type="ChEBI" id="CHEBI:49883"/>
        <label>1</label>
    </ligand>
</feature>
<feature type="binding site" evidence="9">
    <location>
        <position position="219"/>
    </location>
    <ligand>
        <name>[4Fe-4S] cluster</name>
        <dbReference type="ChEBI" id="CHEBI:49883"/>
        <label>2</label>
    </ligand>
</feature>
<keyword evidence="8 9" id="KW-0411">Iron-sulfur</keyword>
<evidence type="ECO:0000256" key="9">
    <source>
        <dbReference type="HAMAP-Rule" id="MF_00916"/>
    </source>
</evidence>
<keyword evidence="9" id="KW-0170">Cobalt</keyword>
<feature type="binding site" evidence="9">
    <location>
        <position position="193"/>
    </location>
    <ligand>
        <name>[4Fe-4S] cluster</name>
        <dbReference type="ChEBI" id="CHEBI:49883"/>
        <label>1</label>
    </ligand>
</feature>
<evidence type="ECO:0000256" key="8">
    <source>
        <dbReference type="ARBA" id="ARBA00023014"/>
    </source>
</evidence>
<feature type="binding site" evidence="9">
    <location>
        <position position="174"/>
    </location>
    <ligand>
        <name>cob(II)alamin</name>
        <dbReference type="ChEBI" id="CHEBI:16304"/>
    </ligand>
</feature>
<keyword evidence="5 9" id="KW-0671">Queuosine biosynthesis</keyword>
<evidence type="ECO:0000256" key="3">
    <source>
        <dbReference type="ARBA" id="ARBA00022694"/>
    </source>
</evidence>
<comment type="catalytic activity">
    <reaction evidence="9">
        <text>epoxyqueuosine(34) in tRNA + AH2 = queuosine(34) in tRNA + A + H2O</text>
        <dbReference type="Rhea" id="RHEA:32159"/>
        <dbReference type="Rhea" id="RHEA-COMP:18571"/>
        <dbReference type="Rhea" id="RHEA-COMP:18582"/>
        <dbReference type="ChEBI" id="CHEBI:13193"/>
        <dbReference type="ChEBI" id="CHEBI:15377"/>
        <dbReference type="ChEBI" id="CHEBI:17499"/>
        <dbReference type="ChEBI" id="CHEBI:194431"/>
        <dbReference type="ChEBI" id="CHEBI:194443"/>
        <dbReference type="EC" id="1.17.99.6"/>
    </reaction>
</comment>
<feature type="binding site" evidence="9">
    <location>
        <position position="196"/>
    </location>
    <ligand>
        <name>[4Fe-4S] cluster</name>
        <dbReference type="ChEBI" id="CHEBI:49883"/>
        <label>1</label>
    </ligand>
</feature>
<evidence type="ECO:0000313" key="12">
    <source>
        <dbReference type="Proteomes" id="UP000229498"/>
    </source>
</evidence>
<dbReference type="Proteomes" id="UP000229498">
    <property type="component" value="Unassembled WGS sequence"/>
</dbReference>
<evidence type="ECO:0000256" key="1">
    <source>
        <dbReference type="ARBA" id="ARBA00022485"/>
    </source>
</evidence>
<dbReference type="InterPro" id="IPR004453">
    <property type="entry name" value="QueG"/>
</dbReference>
<dbReference type="GO" id="GO:0051539">
    <property type="term" value="F:4 iron, 4 sulfur cluster binding"/>
    <property type="evidence" value="ECO:0007669"/>
    <property type="project" value="UniProtKB-KW"/>
</dbReference>
<feature type="binding site" evidence="9">
    <location>
        <position position="163"/>
    </location>
    <ligand>
        <name>cob(II)alamin</name>
        <dbReference type="ChEBI" id="CHEBI:16304"/>
    </ligand>
</feature>
<dbReference type="Pfam" id="PF08331">
    <property type="entry name" value="QueG_DUF1730"/>
    <property type="match status" value="1"/>
</dbReference>
<dbReference type="EMBL" id="PHIG01000048">
    <property type="protein sequence ID" value="PJK28031.1"/>
    <property type="molecule type" value="Genomic_DNA"/>
</dbReference>
<keyword evidence="2 9" id="KW-0963">Cytoplasm</keyword>
<protein>
    <recommendedName>
        <fullName evidence="9">Epoxyqueuosine reductase</fullName>
        <ecNumber evidence="9">1.17.99.6</ecNumber>
    </recommendedName>
    <alternativeName>
        <fullName evidence="9">Queuosine biosynthesis protein QueG</fullName>
    </alternativeName>
</protein>
<dbReference type="NCBIfam" id="TIGR00276">
    <property type="entry name" value="tRNA epoxyqueuosine(34) reductase QueG"/>
    <property type="match status" value="1"/>
</dbReference>
<evidence type="ECO:0000256" key="7">
    <source>
        <dbReference type="ARBA" id="ARBA00023004"/>
    </source>
</evidence>
<sequence>MTISISDPAGLKAAIRTRALDLGFAETGVTAPAGIALAGERLDAFLAAGRQGDMDWMAERAAWRRDPAALWPAARSIVMLATNYGPDHDPLALLDHPGRGAVSAYAARRDYHDVVKKRLKALGRWLVDETGCEIKVFVDTAPVMEKPLAAAAGLGWQGKHTNLVSRSAGSWTFLGAIFTTIDLPPDEAGGDHCGACRRCLDVCPTDAFPAPYQLDANRCIAYLTVEHRGPIPHEFRAAIGNRIFGCDDCLAICPWNKFAKVSRDDRLAMREEILNAPLAELLELDDAAFRRMFAQTPVKRLGRDRFLRNVLIAAGNAGDESLSTRVEVLLDDASPLVRGAAVWALSRIGGPGRLAAARARCEPVERDADVLAEWSRL</sequence>
<dbReference type="InterPro" id="IPR017900">
    <property type="entry name" value="4Fe4S_Fe_S_CS"/>
</dbReference>
<keyword evidence="7 9" id="KW-0408">Iron</keyword>
<dbReference type="InterPro" id="IPR017896">
    <property type="entry name" value="4Fe4S_Fe-S-bd"/>
</dbReference>
<comment type="similarity">
    <text evidence="9">Belongs to the QueG family.</text>
</comment>
<dbReference type="GO" id="GO:0008616">
    <property type="term" value="P:tRNA queuosine(34) biosynthetic process"/>
    <property type="evidence" value="ECO:0007669"/>
    <property type="project" value="UniProtKB-UniRule"/>
</dbReference>
<comment type="caution">
    <text evidence="11">The sequence shown here is derived from an EMBL/GenBank/DDBJ whole genome shotgun (WGS) entry which is preliminary data.</text>
</comment>
<feature type="binding site" evidence="9">
    <location>
        <position position="203"/>
    </location>
    <ligand>
        <name>[4Fe-4S] cluster</name>
        <dbReference type="ChEBI" id="CHEBI:49883"/>
        <label>2</label>
    </ligand>
</feature>
<feature type="binding site" evidence="9">
    <location>
        <position position="199"/>
    </location>
    <ligand>
        <name>[4Fe-4S] cluster</name>
        <dbReference type="ChEBI" id="CHEBI:49883"/>
        <label>1</label>
    </ligand>
</feature>